<dbReference type="Proteomes" id="UP000011014">
    <property type="component" value="Unassembled WGS sequence"/>
</dbReference>
<accession>E4Z686</accession>
<sequence>FNARWDVRSMLSSLA</sequence>
<protein>
    <submittedName>
        <fullName evidence="1">Uncharacterized protein</fullName>
    </submittedName>
</protein>
<evidence type="ECO:0000313" key="1">
    <source>
        <dbReference type="EMBL" id="CBY43214.1"/>
    </source>
</evidence>
<gene>
    <name evidence="1" type="ORF">GSOID_T00027795001</name>
</gene>
<name>E4Z686_OIKDI</name>
<organism evidence="1">
    <name type="scientific">Oikopleura dioica</name>
    <name type="common">Tunicate</name>
    <dbReference type="NCBI Taxonomy" id="34765"/>
    <lineage>
        <taxon>Eukaryota</taxon>
        <taxon>Metazoa</taxon>
        <taxon>Chordata</taxon>
        <taxon>Tunicata</taxon>
        <taxon>Appendicularia</taxon>
        <taxon>Copelata</taxon>
        <taxon>Oikopleuridae</taxon>
        <taxon>Oikopleura</taxon>
    </lineage>
</organism>
<dbReference type="EMBL" id="FN657957">
    <property type="protein sequence ID" value="CBY43214.1"/>
    <property type="molecule type" value="Genomic_DNA"/>
</dbReference>
<proteinExistence type="predicted"/>
<reference evidence="1" key="1">
    <citation type="journal article" date="2010" name="Science">
        <title>Plasticity of animal genome architecture unmasked by rapid evolution of a pelagic tunicate.</title>
        <authorList>
            <person name="Denoeud F."/>
            <person name="Henriet S."/>
            <person name="Mungpakdee S."/>
            <person name="Aury J.M."/>
            <person name="Da Silva C."/>
            <person name="Brinkmann H."/>
            <person name="Mikhaleva J."/>
            <person name="Olsen L.C."/>
            <person name="Jubin C."/>
            <person name="Canestro C."/>
            <person name="Bouquet J.M."/>
            <person name="Danks G."/>
            <person name="Poulain J."/>
            <person name="Campsteijn C."/>
            <person name="Adamski M."/>
            <person name="Cross I."/>
            <person name="Yadetie F."/>
            <person name="Muffato M."/>
            <person name="Louis A."/>
            <person name="Butcher S."/>
            <person name="Tsagkogeorga G."/>
            <person name="Konrad A."/>
            <person name="Singh S."/>
            <person name="Jensen M.F."/>
            <person name="Cong E.H."/>
            <person name="Eikeseth-Otteraa H."/>
            <person name="Noel B."/>
            <person name="Anthouard V."/>
            <person name="Porcel B.M."/>
            <person name="Kachouri-Lafond R."/>
            <person name="Nishino A."/>
            <person name="Ugolini M."/>
            <person name="Chourrout P."/>
            <person name="Nishida H."/>
            <person name="Aasland R."/>
            <person name="Huzurbazar S."/>
            <person name="Westhof E."/>
            <person name="Delsuc F."/>
            <person name="Lehrach H."/>
            <person name="Reinhardt R."/>
            <person name="Weissenbach J."/>
            <person name="Roy S.W."/>
            <person name="Artiguenave F."/>
            <person name="Postlethwait J.H."/>
            <person name="Manak J.R."/>
            <person name="Thompson E.M."/>
            <person name="Jaillon O."/>
            <person name="Du Pasquier L."/>
            <person name="Boudinot P."/>
            <person name="Liberles D.A."/>
            <person name="Volff J.N."/>
            <person name="Philippe H."/>
            <person name="Lenhard B."/>
            <person name="Roest Crollius H."/>
            <person name="Wincker P."/>
            <person name="Chourrout D."/>
        </authorList>
    </citation>
    <scope>NUCLEOTIDE SEQUENCE [LARGE SCALE GENOMIC DNA]</scope>
</reference>
<feature type="non-terminal residue" evidence="1">
    <location>
        <position position="1"/>
    </location>
</feature>